<organism evidence="1">
    <name type="scientific">marine sediment metagenome</name>
    <dbReference type="NCBI Taxonomy" id="412755"/>
    <lineage>
        <taxon>unclassified sequences</taxon>
        <taxon>metagenomes</taxon>
        <taxon>ecological metagenomes</taxon>
    </lineage>
</organism>
<comment type="caution">
    <text evidence="1">The sequence shown here is derived from an EMBL/GenBank/DDBJ whole genome shotgun (WGS) entry which is preliminary data.</text>
</comment>
<dbReference type="SUPFAM" id="SSF117396">
    <property type="entry name" value="TM1631-like"/>
    <property type="match status" value="1"/>
</dbReference>
<dbReference type="PANTHER" id="PTHR30348:SF13">
    <property type="entry name" value="UPF0759 PROTEIN YUNF"/>
    <property type="match status" value="1"/>
</dbReference>
<dbReference type="EMBL" id="LAZR01000119">
    <property type="protein sequence ID" value="KKN89398.1"/>
    <property type="molecule type" value="Genomic_DNA"/>
</dbReference>
<proteinExistence type="predicted"/>
<accession>A0A0F9XCD9</accession>
<dbReference type="AlphaFoldDB" id="A0A0F9XCD9"/>
<dbReference type="PANTHER" id="PTHR30348">
    <property type="entry name" value="UNCHARACTERIZED PROTEIN YECE"/>
    <property type="match status" value="1"/>
</dbReference>
<protein>
    <recommendedName>
        <fullName evidence="2">DUF72 domain-containing protein</fullName>
    </recommendedName>
</protein>
<dbReference type="InterPro" id="IPR036520">
    <property type="entry name" value="UPF0759_sf"/>
</dbReference>
<dbReference type="InterPro" id="IPR002763">
    <property type="entry name" value="DUF72"/>
</dbReference>
<reference evidence="1" key="1">
    <citation type="journal article" date="2015" name="Nature">
        <title>Complex archaea that bridge the gap between prokaryotes and eukaryotes.</title>
        <authorList>
            <person name="Spang A."/>
            <person name="Saw J.H."/>
            <person name="Jorgensen S.L."/>
            <person name="Zaremba-Niedzwiedzka K."/>
            <person name="Martijn J."/>
            <person name="Lind A.E."/>
            <person name="van Eijk R."/>
            <person name="Schleper C."/>
            <person name="Guy L."/>
            <person name="Ettema T.J."/>
        </authorList>
    </citation>
    <scope>NUCLEOTIDE SEQUENCE</scope>
</reference>
<evidence type="ECO:0008006" key="2">
    <source>
        <dbReference type="Google" id="ProtNLM"/>
    </source>
</evidence>
<dbReference type="Gene3D" id="3.20.20.410">
    <property type="entry name" value="Protein of unknown function UPF0759"/>
    <property type="match status" value="1"/>
</dbReference>
<name>A0A0F9XCD9_9ZZZZ</name>
<evidence type="ECO:0000313" key="1">
    <source>
        <dbReference type="EMBL" id="KKN89398.1"/>
    </source>
</evidence>
<gene>
    <name evidence="1" type="ORF">LCGC14_0239050</name>
</gene>
<sequence length="262" mass="29665">MPLSKIGKKFIVGTSGYSFADWVGRFYPPGTRGPDMLTEYVRHFDTVELNFTYYRMPNVRTLTSIADRTPETFAFWVKANQETTHKHNRSVAPAFIDALAPLREAGKLAGVLMQFPQSFHRTLDNRHYLAAALDDFADLPIAVEFRHRSWQTPATDAGLTDRNVSLVVPDAPDIDSLFSHDPVATAGAAYLRLHSRDPAKWYAGAAERYDYAYSNDELTDLLRKWQPIAELAEKVFVYFNNCHASQAAENAETFRRLLGQID</sequence>
<dbReference type="Pfam" id="PF01904">
    <property type="entry name" value="DUF72"/>
    <property type="match status" value="1"/>
</dbReference>